<dbReference type="GeneID" id="23617765"/>
<evidence type="ECO:0000313" key="1">
    <source>
        <dbReference type="EMBL" id="KFM28615.1"/>
    </source>
</evidence>
<gene>
    <name evidence="1" type="ORF">F751_6374</name>
</gene>
<evidence type="ECO:0000313" key="2">
    <source>
        <dbReference type="Proteomes" id="UP000028924"/>
    </source>
</evidence>
<dbReference type="EMBL" id="KL662175">
    <property type="protein sequence ID" value="KFM28615.1"/>
    <property type="molecule type" value="Genomic_DNA"/>
</dbReference>
<accession>A0A087SSB1</accession>
<reference evidence="1 2" key="1">
    <citation type="journal article" date="2014" name="BMC Genomics">
        <title>Oil accumulation mechanisms of the oleaginous microalga Chlorella protothecoides revealed through its genome, transcriptomes, and proteomes.</title>
        <authorList>
            <person name="Gao C."/>
            <person name="Wang Y."/>
            <person name="Shen Y."/>
            <person name="Yan D."/>
            <person name="He X."/>
            <person name="Dai J."/>
            <person name="Wu Q."/>
        </authorList>
    </citation>
    <scope>NUCLEOTIDE SEQUENCE [LARGE SCALE GENOMIC DNA]</scope>
    <source>
        <strain evidence="1 2">0710</strain>
    </source>
</reference>
<protein>
    <submittedName>
        <fullName evidence="1">Uncharacterized protein</fullName>
    </submittedName>
</protein>
<dbReference type="KEGG" id="apro:F751_6374"/>
<dbReference type="AlphaFoldDB" id="A0A087SSB1"/>
<organism evidence="1 2">
    <name type="scientific">Auxenochlorella protothecoides</name>
    <name type="common">Green microalga</name>
    <name type="synonym">Chlorella protothecoides</name>
    <dbReference type="NCBI Taxonomy" id="3075"/>
    <lineage>
        <taxon>Eukaryota</taxon>
        <taxon>Viridiplantae</taxon>
        <taxon>Chlorophyta</taxon>
        <taxon>core chlorophytes</taxon>
        <taxon>Trebouxiophyceae</taxon>
        <taxon>Chlorellales</taxon>
        <taxon>Chlorellaceae</taxon>
        <taxon>Auxenochlorella</taxon>
    </lineage>
</organism>
<keyword evidence="2" id="KW-1185">Reference proteome</keyword>
<proteinExistence type="predicted"/>
<sequence length="50" mass="5426">MLSAICILAAKPRTRECVDRVARRVPVSTPGRGFGPDASSFQCAAFMFHT</sequence>
<dbReference type="RefSeq" id="XP_011401651.1">
    <property type="nucleotide sequence ID" value="XM_011403349.1"/>
</dbReference>
<dbReference type="Proteomes" id="UP000028924">
    <property type="component" value="Unassembled WGS sequence"/>
</dbReference>
<name>A0A087SSB1_AUXPR</name>